<dbReference type="Gene3D" id="3.30.230.30">
    <property type="entry name" value="Impact, N-terminal domain"/>
    <property type="match status" value="1"/>
</dbReference>
<dbReference type="GO" id="GO:0006446">
    <property type="term" value="P:regulation of translational initiation"/>
    <property type="evidence" value="ECO:0007669"/>
    <property type="project" value="TreeGrafter"/>
</dbReference>
<dbReference type="InterPro" id="IPR001498">
    <property type="entry name" value="Impact_N"/>
</dbReference>
<gene>
    <name evidence="3" type="ORF">GCM10011511_51870</name>
</gene>
<keyword evidence="4" id="KW-1185">Reference proteome</keyword>
<evidence type="ECO:0000313" key="4">
    <source>
        <dbReference type="Proteomes" id="UP000607559"/>
    </source>
</evidence>
<reference evidence="3" key="1">
    <citation type="journal article" date="2014" name="Int. J. Syst. Evol. Microbiol.">
        <title>Complete genome sequence of Corynebacterium casei LMG S-19264T (=DSM 44701T), isolated from a smear-ripened cheese.</title>
        <authorList>
            <consortium name="US DOE Joint Genome Institute (JGI-PGF)"/>
            <person name="Walter F."/>
            <person name="Albersmeier A."/>
            <person name="Kalinowski J."/>
            <person name="Ruckert C."/>
        </authorList>
    </citation>
    <scope>NUCLEOTIDE SEQUENCE</scope>
    <source>
        <strain evidence="3">CGMCC 1.15448</strain>
    </source>
</reference>
<organism evidence="3 4">
    <name type="scientific">Puia dinghuensis</name>
    <dbReference type="NCBI Taxonomy" id="1792502"/>
    <lineage>
        <taxon>Bacteria</taxon>
        <taxon>Pseudomonadati</taxon>
        <taxon>Bacteroidota</taxon>
        <taxon>Chitinophagia</taxon>
        <taxon>Chitinophagales</taxon>
        <taxon>Chitinophagaceae</taxon>
        <taxon>Puia</taxon>
    </lineage>
</organism>
<dbReference type="PANTHER" id="PTHR16301">
    <property type="entry name" value="IMPACT-RELATED"/>
    <property type="match status" value="1"/>
</dbReference>
<comment type="similarity">
    <text evidence="1">Belongs to the IMPACT family.</text>
</comment>
<dbReference type="SUPFAM" id="SSF54211">
    <property type="entry name" value="Ribosomal protein S5 domain 2-like"/>
    <property type="match status" value="1"/>
</dbReference>
<dbReference type="Proteomes" id="UP000607559">
    <property type="component" value="Unassembled WGS sequence"/>
</dbReference>
<evidence type="ECO:0000256" key="1">
    <source>
        <dbReference type="ARBA" id="ARBA00007665"/>
    </source>
</evidence>
<dbReference type="InterPro" id="IPR023582">
    <property type="entry name" value="Impact"/>
</dbReference>
<dbReference type="InterPro" id="IPR020568">
    <property type="entry name" value="Ribosomal_Su5_D2-typ_SF"/>
</dbReference>
<dbReference type="GO" id="GO:0005737">
    <property type="term" value="C:cytoplasm"/>
    <property type="evidence" value="ECO:0007669"/>
    <property type="project" value="TreeGrafter"/>
</dbReference>
<evidence type="ECO:0000313" key="3">
    <source>
        <dbReference type="EMBL" id="GGB21673.1"/>
    </source>
</evidence>
<accession>A0A8J2UI63</accession>
<dbReference type="PROSITE" id="PS00910">
    <property type="entry name" value="UPF0029"/>
    <property type="match status" value="1"/>
</dbReference>
<dbReference type="InterPro" id="IPR020569">
    <property type="entry name" value="UPF0029_Impact_CS"/>
</dbReference>
<evidence type="ECO:0000259" key="2">
    <source>
        <dbReference type="Pfam" id="PF01205"/>
    </source>
</evidence>
<proteinExistence type="inferred from homology"/>
<dbReference type="Gene3D" id="3.30.70.240">
    <property type="match status" value="1"/>
</dbReference>
<dbReference type="RefSeq" id="WP_229689104.1">
    <property type="nucleotide sequence ID" value="NZ_BMJC01000006.1"/>
</dbReference>
<comment type="caution">
    <text evidence="3">The sequence shown here is derived from an EMBL/GenBank/DDBJ whole genome shotgun (WGS) entry which is preliminary data.</text>
</comment>
<dbReference type="EMBL" id="BMJC01000006">
    <property type="protein sequence ID" value="GGB21673.1"/>
    <property type="molecule type" value="Genomic_DNA"/>
</dbReference>
<sequence length="216" mass="24250">MKAYCLILFVITIMTDQDFYYTIGKSGKAEFKDRGSKFIGYVCPVSSVDEFKERLNDIKKEHPKATHHCFAYRLGLDGNTFRVSDAGEPSGTAGRPILGQIDSKGLVNVLVVVVRYFGGTLLGVPGLINAYKSAAALALQTTPLVQKPVEKEFVVQFDYTQMNEIMVLVKQYNCRVVRQEMQLFCNMTIAIPRNRVTEVSYKLHELRNVELSPAVV</sequence>
<dbReference type="Pfam" id="PF01205">
    <property type="entry name" value="Impact_N"/>
    <property type="match status" value="1"/>
</dbReference>
<dbReference type="AlphaFoldDB" id="A0A8J2UI63"/>
<protein>
    <recommendedName>
        <fullName evidence="2">Impact N-terminal domain-containing protein</fullName>
    </recommendedName>
</protein>
<feature type="domain" description="Impact N-terminal" evidence="2">
    <location>
        <begin position="34"/>
        <end position="139"/>
    </location>
</feature>
<name>A0A8J2UI63_9BACT</name>
<dbReference type="PANTHER" id="PTHR16301:SF20">
    <property type="entry name" value="IMPACT FAMILY MEMBER YIGZ"/>
    <property type="match status" value="1"/>
</dbReference>
<reference evidence="3" key="2">
    <citation type="submission" date="2020-09" db="EMBL/GenBank/DDBJ databases">
        <authorList>
            <person name="Sun Q."/>
            <person name="Zhou Y."/>
        </authorList>
    </citation>
    <scope>NUCLEOTIDE SEQUENCE</scope>
    <source>
        <strain evidence="3">CGMCC 1.15448</strain>
    </source>
</reference>
<dbReference type="InterPro" id="IPR036956">
    <property type="entry name" value="Impact_N_sf"/>
</dbReference>